<sequence>MAPERPSPYRSRYLLYKKGSQQVVNWLHKTARGLGGHSKSLDKLCVDDLPSLALTINNAKIELPKNIASTLSDVIYLRQKAHEWYSSLARDDFVGGDDRIGDFNKSHRYFIEKLKVVRATLDPTGAKASKHDALHQQQQQQGASAPDISNMFANLDLEEPCDGAPNSATGSATKPESSNMTPDVLAGEPGDERPFKIWCMLQDVRDIRVFVRELWRRYYEGDFTFPTAAYVTDMAFRAVSDIVSANADKALRHYAAIVVLMDLKIGQSTDGIVSFSSTIDEGANGLDAADLYCAPAFCILQEFLISCQVDHAADSPQSEARYFRRHPLAVALRGLQSQLKLLAGTHYESGYLGPLALDQFTYNILSICKYGVIRTATVVQCQMYLDVYDALGQQTTSVTSMLRPVAASVDKTFDDYAQTRSPRFQACIEKDSKYLRELTKISREDRFPGAQLRDACKPSSLFAVLPVLAGTYLHELLRHATSHSIRCVNSSFETIGAAYLYAAMKGTPKWEAMDLLLDQHQSYAPQASSLYKLTRNFEQAVGANKMACRRPAGKGLPNSAAAARTLLDFPYFEQAVVLNTEKIQESEKPDQFPGMLYEAVRLRRGKSLTSRASSKSSVDLLSAFAEVLIEDEGKLRINYLALSARCQSLLNVITYGFRSHLQDLLANSNSAGLSHQNVVHAILREASDSASAHSSNAANRTSTTILEELDLYFETFIELEGRVGMSATPFGNCIMNQNKPCDRWTWGGDDRPGYIKDKKIFGPETFLDCEIRKAEQTAEAVCRLAVQQWDFERCKGTEGTLMEQKLQEIESWGNSEFLKAGIAVKLRRLQYSSNGDYLGFQPVFCQEAFDLLNKEE</sequence>
<dbReference type="OrthoDB" id="3650889at2759"/>
<accession>A0A2G5HH95</accession>
<dbReference type="PANTHER" id="PTHR38795:SF1">
    <property type="entry name" value="DUF6604 DOMAIN-CONTAINING PROTEIN"/>
    <property type="match status" value="1"/>
</dbReference>
<dbReference type="PANTHER" id="PTHR38795">
    <property type="entry name" value="DUF6604 DOMAIN-CONTAINING PROTEIN"/>
    <property type="match status" value="1"/>
</dbReference>
<dbReference type="Proteomes" id="UP000230605">
    <property type="component" value="Chromosome 7"/>
</dbReference>
<evidence type="ECO:0000313" key="4">
    <source>
        <dbReference type="Proteomes" id="UP000230605"/>
    </source>
</evidence>
<dbReference type="InterPro" id="IPR046539">
    <property type="entry name" value="DUF6604"/>
</dbReference>
<feature type="domain" description="DUF6604" evidence="1">
    <location>
        <begin position="15"/>
        <end position="241"/>
    </location>
</feature>
<reference evidence="3 5" key="2">
    <citation type="submission" date="2023-09" db="EMBL/GenBank/DDBJ databases">
        <title>Complete-Gapless Cercospora beticola genome.</title>
        <authorList>
            <person name="Wyatt N.A."/>
            <person name="Spanner R.E."/>
            <person name="Bolton M.D."/>
        </authorList>
    </citation>
    <scope>NUCLEOTIDE SEQUENCE [LARGE SCALE GENOMIC DNA]</scope>
    <source>
        <strain evidence="3">Cb09-40</strain>
    </source>
</reference>
<evidence type="ECO:0000313" key="2">
    <source>
        <dbReference type="EMBL" id="PIA91917.1"/>
    </source>
</evidence>
<dbReference type="Proteomes" id="UP001302367">
    <property type="component" value="Chromosome 7"/>
</dbReference>
<evidence type="ECO:0000313" key="5">
    <source>
        <dbReference type="Proteomes" id="UP001302367"/>
    </source>
</evidence>
<name>A0A2G5HH95_CERBT</name>
<protein>
    <recommendedName>
        <fullName evidence="1">DUF6604 domain-containing protein</fullName>
    </recommendedName>
</protein>
<dbReference type="Pfam" id="PF20253">
    <property type="entry name" value="DUF6604"/>
    <property type="match status" value="1"/>
</dbReference>
<evidence type="ECO:0000259" key="1">
    <source>
        <dbReference type="Pfam" id="PF20253"/>
    </source>
</evidence>
<keyword evidence="5" id="KW-1185">Reference proteome</keyword>
<gene>
    <name evidence="2" type="ORF">CB0940_09836</name>
    <name evidence="3" type="ORF">RHO25_010472</name>
</gene>
<dbReference type="EMBL" id="LKMD01000106">
    <property type="protein sequence ID" value="PIA91917.1"/>
    <property type="molecule type" value="Genomic_DNA"/>
</dbReference>
<proteinExistence type="predicted"/>
<organism evidence="2 4">
    <name type="scientific">Cercospora beticola</name>
    <name type="common">Sugarbeet leaf spot fungus</name>
    <dbReference type="NCBI Taxonomy" id="122368"/>
    <lineage>
        <taxon>Eukaryota</taxon>
        <taxon>Fungi</taxon>
        <taxon>Dikarya</taxon>
        <taxon>Ascomycota</taxon>
        <taxon>Pezizomycotina</taxon>
        <taxon>Dothideomycetes</taxon>
        <taxon>Dothideomycetidae</taxon>
        <taxon>Mycosphaerellales</taxon>
        <taxon>Mycosphaerellaceae</taxon>
        <taxon>Cercospora</taxon>
    </lineage>
</organism>
<dbReference type="EMBL" id="CP134190">
    <property type="protein sequence ID" value="WPB05818.1"/>
    <property type="molecule type" value="Genomic_DNA"/>
</dbReference>
<reference evidence="2 4" key="1">
    <citation type="submission" date="2015-10" db="EMBL/GenBank/DDBJ databases">
        <title>The cercosporin biosynthetic gene cluster was horizontally transferred to several fungal lineages and shown to be expanded in Cercospora beticola based on microsynteny with recipient genomes.</title>
        <authorList>
            <person name="De Jonge R."/>
            <person name="Ebert M.K."/>
            <person name="Suttle J.C."/>
            <person name="Jurick Ii W.M."/>
            <person name="Secor G.A."/>
            <person name="Thomma B.P."/>
            <person name="Van De Peer Y."/>
            <person name="Bolton M.D."/>
        </authorList>
    </citation>
    <scope>NUCLEOTIDE SEQUENCE [LARGE SCALE GENOMIC DNA]</scope>
    <source>
        <strain evidence="2 4">09-40</strain>
    </source>
</reference>
<evidence type="ECO:0000313" key="3">
    <source>
        <dbReference type="EMBL" id="WPB05818.1"/>
    </source>
</evidence>
<dbReference type="AlphaFoldDB" id="A0A2G5HH95"/>